<evidence type="ECO:0000313" key="3">
    <source>
        <dbReference type="EMBL" id="JAD15937.1"/>
    </source>
</evidence>
<feature type="transmembrane region" description="Helical" evidence="2">
    <location>
        <begin position="81"/>
        <end position="98"/>
    </location>
</feature>
<feature type="compositionally biased region" description="Polar residues" evidence="1">
    <location>
        <begin position="1"/>
        <end position="19"/>
    </location>
</feature>
<evidence type="ECO:0000256" key="1">
    <source>
        <dbReference type="SAM" id="MobiDB-lite"/>
    </source>
</evidence>
<protein>
    <submittedName>
        <fullName evidence="3">Uncharacterized protein</fullName>
    </submittedName>
</protein>
<accession>A0A0A8XW49</accession>
<keyword evidence="2" id="KW-0812">Transmembrane</keyword>
<sequence length="110" mass="12370">MLPSPCSYQTSNQLSSRSKAPTLGQAPASHLEWLELTRTTLTLVCTQMDYLSSDQWRRDPTSAPRKMIKHPEKSKGGASRFHLLCCFAAFGGVFFWLLQLCPQPPVHVCF</sequence>
<reference evidence="3" key="2">
    <citation type="journal article" date="2015" name="Data Brief">
        <title>Shoot transcriptome of the giant reed, Arundo donax.</title>
        <authorList>
            <person name="Barrero R.A."/>
            <person name="Guerrero F.D."/>
            <person name="Moolhuijzen P."/>
            <person name="Goolsby J.A."/>
            <person name="Tidwell J."/>
            <person name="Bellgard S.E."/>
            <person name="Bellgard M.I."/>
        </authorList>
    </citation>
    <scope>NUCLEOTIDE SEQUENCE</scope>
    <source>
        <tissue evidence="3">Shoot tissue taken approximately 20 cm above the soil surface</tissue>
    </source>
</reference>
<keyword evidence="2" id="KW-1133">Transmembrane helix</keyword>
<dbReference type="EMBL" id="GBRH01281958">
    <property type="protein sequence ID" value="JAD15937.1"/>
    <property type="molecule type" value="Transcribed_RNA"/>
</dbReference>
<keyword evidence="2" id="KW-0472">Membrane</keyword>
<reference evidence="3" key="1">
    <citation type="submission" date="2014-09" db="EMBL/GenBank/DDBJ databases">
        <authorList>
            <person name="Magalhaes I.L.F."/>
            <person name="Oliveira U."/>
            <person name="Santos F.R."/>
            <person name="Vidigal T.H.D.A."/>
            <person name="Brescovit A.D."/>
            <person name="Santos A.J."/>
        </authorList>
    </citation>
    <scope>NUCLEOTIDE SEQUENCE</scope>
    <source>
        <tissue evidence="3">Shoot tissue taken approximately 20 cm above the soil surface</tissue>
    </source>
</reference>
<organism evidence="3">
    <name type="scientific">Arundo donax</name>
    <name type="common">Giant reed</name>
    <name type="synonym">Donax arundinaceus</name>
    <dbReference type="NCBI Taxonomy" id="35708"/>
    <lineage>
        <taxon>Eukaryota</taxon>
        <taxon>Viridiplantae</taxon>
        <taxon>Streptophyta</taxon>
        <taxon>Embryophyta</taxon>
        <taxon>Tracheophyta</taxon>
        <taxon>Spermatophyta</taxon>
        <taxon>Magnoliopsida</taxon>
        <taxon>Liliopsida</taxon>
        <taxon>Poales</taxon>
        <taxon>Poaceae</taxon>
        <taxon>PACMAD clade</taxon>
        <taxon>Arundinoideae</taxon>
        <taxon>Arundineae</taxon>
        <taxon>Arundo</taxon>
    </lineage>
</organism>
<dbReference type="AlphaFoldDB" id="A0A0A8XW49"/>
<proteinExistence type="predicted"/>
<evidence type="ECO:0000256" key="2">
    <source>
        <dbReference type="SAM" id="Phobius"/>
    </source>
</evidence>
<name>A0A0A8XW49_ARUDO</name>
<feature type="region of interest" description="Disordered" evidence="1">
    <location>
        <begin position="1"/>
        <end position="23"/>
    </location>
</feature>